<gene>
    <name evidence="2" type="ORF">Fmac_017648</name>
</gene>
<evidence type="ECO:0000313" key="3">
    <source>
        <dbReference type="Proteomes" id="UP001603857"/>
    </source>
</evidence>
<dbReference type="AlphaFoldDB" id="A0ABD1M2P5"/>
<sequence length="466" mass="52625">MAENWAESTFTLLDSFGDKICKPYSIPMVPEELCKGSEKAHEPKVVSIGPRFKGRKELVLMEKNKLSCMHFLLQRSLLLHGTLTTTREILFYCMQSVSNLKSAIRTSYAEQIQLDSFDFGTIIQDACFLLELLISQSTEWNSRLRSDSFGPSPATQLGNMEFILSDITLLENQIPLFLLQVLLTTLFPKHFKEMHAGITTDLVLSLFGYTHYSSSKSIPYNTSASTPDPIDASHILELVHSSFILSENNQHIQQTSSVVDVDANKPIKRKRCATRLLAAGVTIVKSQDNSFIPKFSTGVLQIPRLCITQTMEASWRSFIAWELHINKWGKGVGIGMFTFRALLFNDLICCASDVQLLKNKEIIDDELGMSNHDLVYFFGSLTNGIDRGLAQSTYCDMIHALNTYPAAASIIRFPIILWHYLGRFSEWLHGLTKFLKRGYNFAAALITLLTVIQTCYAILSYHYPKK</sequence>
<name>A0ABD1M2P5_9FABA</name>
<protein>
    <submittedName>
        <fullName evidence="2">Uncharacterized protein</fullName>
    </submittedName>
</protein>
<evidence type="ECO:0000256" key="1">
    <source>
        <dbReference type="SAM" id="Phobius"/>
    </source>
</evidence>
<evidence type="ECO:0000313" key="2">
    <source>
        <dbReference type="EMBL" id="KAL2330067.1"/>
    </source>
</evidence>
<dbReference type="PANTHER" id="PTHR31170">
    <property type="entry name" value="BNAC04G53230D PROTEIN"/>
    <property type="match status" value="1"/>
</dbReference>
<organism evidence="2 3">
    <name type="scientific">Flemingia macrophylla</name>
    <dbReference type="NCBI Taxonomy" id="520843"/>
    <lineage>
        <taxon>Eukaryota</taxon>
        <taxon>Viridiplantae</taxon>
        <taxon>Streptophyta</taxon>
        <taxon>Embryophyta</taxon>
        <taxon>Tracheophyta</taxon>
        <taxon>Spermatophyta</taxon>
        <taxon>Magnoliopsida</taxon>
        <taxon>eudicotyledons</taxon>
        <taxon>Gunneridae</taxon>
        <taxon>Pentapetalae</taxon>
        <taxon>rosids</taxon>
        <taxon>fabids</taxon>
        <taxon>Fabales</taxon>
        <taxon>Fabaceae</taxon>
        <taxon>Papilionoideae</taxon>
        <taxon>50 kb inversion clade</taxon>
        <taxon>NPAAA clade</taxon>
        <taxon>indigoferoid/millettioid clade</taxon>
        <taxon>Phaseoleae</taxon>
        <taxon>Flemingia</taxon>
    </lineage>
</organism>
<dbReference type="PANTHER" id="PTHR31170:SF20">
    <property type="entry name" value="DUF247 DOMAIN PROTEIN"/>
    <property type="match status" value="1"/>
</dbReference>
<keyword evidence="3" id="KW-1185">Reference proteome</keyword>
<dbReference type="Proteomes" id="UP001603857">
    <property type="component" value="Unassembled WGS sequence"/>
</dbReference>
<dbReference type="InterPro" id="IPR004158">
    <property type="entry name" value="DUF247_pln"/>
</dbReference>
<keyword evidence="1" id="KW-1133">Transmembrane helix</keyword>
<dbReference type="EMBL" id="JBGMDY010000006">
    <property type="protein sequence ID" value="KAL2330067.1"/>
    <property type="molecule type" value="Genomic_DNA"/>
</dbReference>
<reference evidence="2 3" key="1">
    <citation type="submission" date="2024-08" db="EMBL/GenBank/DDBJ databases">
        <title>Insights into the chromosomal genome structure of Flemingia macrophylla.</title>
        <authorList>
            <person name="Ding Y."/>
            <person name="Zhao Y."/>
            <person name="Bi W."/>
            <person name="Wu M."/>
            <person name="Zhao G."/>
            <person name="Gong Y."/>
            <person name="Li W."/>
            <person name="Zhang P."/>
        </authorList>
    </citation>
    <scope>NUCLEOTIDE SEQUENCE [LARGE SCALE GENOMIC DNA]</scope>
    <source>
        <strain evidence="2">DYQJB</strain>
        <tissue evidence="2">Leaf</tissue>
    </source>
</reference>
<keyword evidence="1" id="KW-0472">Membrane</keyword>
<comment type="caution">
    <text evidence="2">The sequence shown here is derived from an EMBL/GenBank/DDBJ whole genome shotgun (WGS) entry which is preliminary data.</text>
</comment>
<keyword evidence="1" id="KW-0812">Transmembrane</keyword>
<proteinExistence type="predicted"/>
<dbReference type="Pfam" id="PF03140">
    <property type="entry name" value="DUF247"/>
    <property type="match status" value="1"/>
</dbReference>
<feature type="transmembrane region" description="Helical" evidence="1">
    <location>
        <begin position="441"/>
        <end position="463"/>
    </location>
</feature>
<accession>A0ABD1M2P5</accession>